<dbReference type="InterPro" id="IPR036390">
    <property type="entry name" value="WH_DNA-bd_sf"/>
</dbReference>
<dbReference type="KEGG" id="bac:BamMC406_6116"/>
<evidence type="ECO:0000256" key="3">
    <source>
        <dbReference type="ARBA" id="ARBA00023125"/>
    </source>
</evidence>
<sequence>MSERSIARAKFFLSDRERLSRLCSVTIISTIAPGRPRSEETCRRRIPPLPLVGAQVAPPCGAVQEIDIMKNFASLTQMTIFVRIAELGSLSAAARDLNLSPSAVSKSLAQLEDRLGTLLIKRTTRSLTLTDAGRAIFARAGAILTDIETTLDVAREGQLPEGILRLTCSLAFGCKQLTPVLGRYLGAHPDVAATIALDDRLANLAEENYDIAVRITANTDSGYAARKLATIHWVYCASPRYVENHAEICAPDDLMNHTCLVYPAMTVNGAWTFRQHDQIRHIQVDARLTSNSSLALREAAIDGLGVACLPTYLVSADIIRGDLKLVVPQYKAAISHTLYAMYYRSKYANALIRSFIDFVVADIGEVAPWDRAMRDELGLSIFEDRSARGMGGERHRSSPELPRRDIEISE</sequence>
<comment type="similarity">
    <text evidence="1">Belongs to the LysR transcriptional regulatory family.</text>
</comment>
<evidence type="ECO:0000256" key="1">
    <source>
        <dbReference type="ARBA" id="ARBA00009437"/>
    </source>
</evidence>
<dbReference type="AlphaFoldDB" id="B1Z487"/>
<dbReference type="Gene3D" id="1.10.10.10">
    <property type="entry name" value="Winged helix-like DNA-binding domain superfamily/Winged helix DNA-binding domain"/>
    <property type="match status" value="1"/>
</dbReference>
<dbReference type="SUPFAM" id="SSF53850">
    <property type="entry name" value="Periplasmic binding protein-like II"/>
    <property type="match status" value="1"/>
</dbReference>
<evidence type="ECO:0000256" key="2">
    <source>
        <dbReference type="ARBA" id="ARBA00023015"/>
    </source>
</evidence>
<dbReference type="InterPro" id="IPR036388">
    <property type="entry name" value="WH-like_DNA-bd_sf"/>
</dbReference>
<keyword evidence="4" id="KW-0804">Transcription</keyword>
<protein>
    <submittedName>
        <fullName evidence="7">Transcriptional regulator, MarR family</fullName>
    </submittedName>
</protein>
<accession>B1Z487</accession>
<dbReference type="HOGENOM" id="CLU_039613_16_2_4"/>
<evidence type="ECO:0000256" key="5">
    <source>
        <dbReference type="SAM" id="MobiDB-lite"/>
    </source>
</evidence>
<proteinExistence type="inferred from homology"/>
<feature type="region of interest" description="Disordered" evidence="5">
    <location>
        <begin position="389"/>
        <end position="410"/>
    </location>
</feature>
<dbReference type="InterPro" id="IPR000847">
    <property type="entry name" value="LysR_HTH_N"/>
</dbReference>
<dbReference type="GO" id="GO:0043565">
    <property type="term" value="F:sequence-specific DNA binding"/>
    <property type="evidence" value="ECO:0007669"/>
    <property type="project" value="TreeGrafter"/>
</dbReference>
<evidence type="ECO:0000313" key="8">
    <source>
        <dbReference type="Proteomes" id="UP000001680"/>
    </source>
</evidence>
<dbReference type="InterPro" id="IPR005119">
    <property type="entry name" value="LysR_subst-bd"/>
</dbReference>
<keyword evidence="3" id="KW-0238">DNA-binding</keyword>
<name>B1Z487_BURA4</name>
<evidence type="ECO:0000259" key="6">
    <source>
        <dbReference type="PROSITE" id="PS50931"/>
    </source>
</evidence>
<dbReference type="FunFam" id="1.10.10.10:FF:000001">
    <property type="entry name" value="LysR family transcriptional regulator"/>
    <property type="match status" value="1"/>
</dbReference>
<dbReference type="InterPro" id="IPR058163">
    <property type="entry name" value="LysR-type_TF_proteobact-type"/>
</dbReference>
<dbReference type="Pfam" id="PF03466">
    <property type="entry name" value="LysR_substrate"/>
    <property type="match status" value="1"/>
</dbReference>
<dbReference type="GO" id="GO:0006351">
    <property type="term" value="P:DNA-templated transcription"/>
    <property type="evidence" value="ECO:0007669"/>
    <property type="project" value="TreeGrafter"/>
</dbReference>
<reference evidence="8" key="1">
    <citation type="submission" date="2008-04" db="EMBL/GenBank/DDBJ databases">
        <title>Complete sequence of chromosome 3 of Burkholderia ambifaria MC40-6.</title>
        <authorList>
            <person name="Copeland A."/>
            <person name="Lucas S."/>
            <person name="Lapidus A."/>
            <person name="Glavina del Rio T."/>
            <person name="Dalin E."/>
            <person name="Tice H."/>
            <person name="Pitluck S."/>
            <person name="Chain P."/>
            <person name="Malfatti S."/>
            <person name="Shin M."/>
            <person name="Vergez L."/>
            <person name="Lang D."/>
            <person name="Schmutz J."/>
            <person name="Larimer F."/>
            <person name="Land M."/>
            <person name="Hauser L."/>
            <person name="Kyrpides N."/>
            <person name="Lykidis A."/>
            <person name="Ramette A."/>
            <person name="Konstantinidis K."/>
            <person name="Tiedje J."/>
            <person name="Richardson P."/>
        </authorList>
    </citation>
    <scope>NUCLEOTIDE SEQUENCE [LARGE SCALE GENOMIC DNA]</scope>
    <source>
        <strain evidence="8">MC40-6</strain>
    </source>
</reference>
<dbReference type="PROSITE" id="PS50931">
    <property type="entry name" value="HTH_LYSR"/>
    <property type="match status" value="1"/>
</dbReference>
<dbReference type="PANTHER" id="PTHR30537:SF35">
    <property type="entry name" value="TRANSCRIPTIONAL REGULATORY PROTEIN"/>
    <property type="match status" value="1"/>
</dbReference>
<evidence type="ECO:0000313" key="7">
    <source>
        <dbReference type="EMBL" id="ACB68550.1"/>
    </source>
</evidence>
<dbReference type="OrthoDB" id="8928056at2"/>
<dbReference type="CDD" id="cd08422">
    <property type="entry name" value="PBP2_CrgA_like"/>
    <property type="match status" value="1"/>
</dbReference>
<dbReference type="SUPFAM" id="SSF46785">
    <property type="entry name" value="Winged helix' DNA-binding domain"/>
    <property type="match status" value="1"/>
</dbReference>
<dbReference type="Gene3D" id="3.40.190.290">
    <property type="match status" value="1"/>
</dbReference>
<dbReference type="Proteomes" id="UP000001680">
    <property type="component" value="Chromosome 3"/>
</dbReference>
<dbReference type="GO" id="GO:0003700">
    <property type="term" value="F:DNA-binding transcription factor activity"/>
    <property type="evidence" value="ECO:0007669"/>
    <property type="project" value="InterPro"/>
</dbReference>
<dbReference type="Pfam" id="PF00126">
    <property type="entry name" value="HTH_1"/>
    <property type="match status" value="1"/>
</dbReference>
<dbReference type="EMBL" id="CP001027">
    <property type="protein sequence ID" value="ACB68550.1"/>
    <property type="molecule type" value="Genomic_DNA"/>
</dbReference>
<keyword evidence="2" id="KW-0805">Transcription regulation</keyword>
<organism evidence="7 8">
    <name type="scientific">Burkholderia ambifaria (strain MC40-6)</name>
    <dbReference type="NCBI Taxonomy" id="398577"/>
    <lineage>
        <taxon>Bacteria</taxon>
        <taxon>Pseudomonadati</taxon>
        <taxon>Pseudomonadota</taxon>
        <taxon>Betaproteobacteria</taxon>
        <taxon>Burkholderiales</taxon>
        <taxon>Burkholderiaceae</taxon>
        <taxon>Burkholderia</taxon>
        <taxon>Burkholderia cepacia complex</taxon>
    </lineage>
</organism>
<evidence type="ECO:0000256" key="4">
    <source>
        <dbReference type="ARBA" id="ARBA00023163"/>
    </source>
</evidence>
<dbReference type="PANTHER" id="PTHR30537">
    <property type="entry name" value="HTH-TYPE TRANSCRIPTIONAL REGULATOR"/>
    <property type="match status" value="1"/>
</dbReference>
<gene>
    <name evidence="7" type="ordered locus">BamMC406_6116</name>
</gene>
<feature type="domain" description="HTH lysR-type" evidence="6">
    <location>
        <begin position="75"/>
        <end position="130"/>
    </location>
</feature>